<accession>K6W3P0</accession>
<dbReference type="Proteomes" id="UP000001955">
    <property type="component" value="Chromosome"/>
</dbReference>
<dbReference type="Gene3D" id="3.30.450.20">
    <property type="entry name" value="PAS domain"/>
    <property type="match status" value="1"/>
</dbReference>
<dbReference type="CDD" id="cd01949">
    <property type="entry name" value="GGDEF"/>
    <property type="match status" value="1"/>
</dbReference>
<dbReference type="InterPro" id="IPR049828">
    <property type="entry name" value="DgcJ_diguan"/>
</dbReference>
<dbReference type="eggNOG" id="COG2199">
    <property type="taxonomic scope" value="Bacteria"/>
</dbReference>
<evidence type="ECO:0000259" key="7">
    <source>
        <dbReference type="PROSITE" id="PS50887"/>
    </source>
</evidence>
<dbReference type="InterPro" id="IPR033420">
    <property type="entry name" value="GAPES1"/>
</dbReference>
<comment type="cofactor">
    <cofactor evidence="1">
        <name>Mg(2+)</name>
        <dbReference type="ChEBI" id="CHEBI:18420"/>
    </cofactor>
</comment>
<dbReference type="Gene3D" id="3.30.70.270">
    <property type="match status" value="1"/>
</dbReference>
<protein>
    <recommendedName>
        <fullName evidence="3">diguanylate cyclase</fullName>
        <ecNumber evidence="3">2.7.7.65</ecNumber>
    </recommendedName>
</protein>
<feature type="transmembrane region" description="Helical" evidence="6">
    <location>
        <begin position="12"/>
        <end position="31"/>
    </location>
</feature>
<sequence>MARQSKYKLNQFLISCGVVVLTSSFLIHFLVQEHDAMKKYLSYIVENGATSILYEKFINQNQSMALMHAFSEQRVNPPLSPARLHQLTAQIERTGNVLGINLHGKPASTLLHGSLQTRNQNTDAWGPDILIMQKYDAEVTEQRHPYGLDPRRIITGHKKNYYIDFIYNYVYFYHLLDVDNFRFSAWRLLEDNPFQISPAARKALVSSDTVTTNIYIDHNTHSPVISLLTPVFTGGVLRGVVAIDFNRATLNQMFYTQDRPRLWHYLGLSITDNTNQLTIEVQRPQRHLFSYASYRQALSPDINVALNIDFTYFILSSYPLFLPYIFATLLLLYLVRNHFRRHIRLSKENITDSMTGLYNRKILSRELENHLQQLVRRRIGVTFVALDLDGLKHINDTRGHKAGDQAIVLLARAIHASLRKSDYGVRLGGDEFCLILVNYGDSNIAALLARIRSTLQQTDSRGLVRFSAGSYHMQDNDTLDHACHAADLRLYTDKQARKQQAAQRS</sequence>
<evidence type="ECO:0000256" key="2">
    <source>
        <dbReference type="ARBA" id="ARBA00004665"/>
    </source>
</evidence>
<comment type="catalytic activity">
    <reaction evidence="5">
        <text>2 GTP = 3',3'-c-di-GMP + 2 diphosphate</text>
        <dbReference type="Rhea" id="RHEA:24898"/>
        <dbReference type="ChEBI" id="CHEBI:33019"/>
        <dbReference type="ChEBI" id="CHEBI:37565"/>
        <dbReference type="ChEBI" id="CHEBI:58805"/>
        <dbReference type="EC" id="2.7.7.65"/>
    </reaction>
</comment>
<keyword evidence="9" id="KW-1185">Reference proteome</keyword>
<keyword evidence="6" id="KW-1133">Transmembrane helix</keyword>
<keyword evidence="6" id="KW-0472">Membrane</keyword>
<organism evidence="8 9">
    <name type="scientific">Shimwellia blattae (strain ATCC 29907 / DSM 4481 / JCM 1650 / NBRC 105725 / CDC 9005-74)</name>
    <name type="common">Escherichia blattae</name>
    <dbReference type="NCBI Taxonomy" id="630626"/>
    <lineage>
        <taxon>Bacteria</taxon>
        <taxon>Pseudomonadati</taxon>
        <taxon>Pseudomonadota</taxon>
        <taxon>Gammaproteobacteria</taxon>
        <taxon>Enterobacterales</taxon>
        <taxon>Enterobacteriaceae</taxon>
        <taxon>Shimwellia</taxon>
    </lineage>
</organism>
<feature type="transmembrane region" description="Helical" evidence="6">
    <location>
        <begin position="310"/>
        <end position="335"/>
    </location>
</feature>
<evidence type="ECO:0000256" key="1">
    <source>
        <dbReference type="ARBA" id="ARBA00001946"/>
    </source>
</evidence>
<dbReference type="InterPro" id="IPR043128">
    <property type="entry name" value="Rev_trsase/Diguanyl_cyclase"/>
</dbReference>
<accession>I2B8C6</accession>
<dbReference type="Pfam" id="PF17155">
    <property type="entry name" value="GAPES1"/>
    <property type="match status" value="1"/>
</dbReference>
<dbReference type="KEGG" id="ebt:EBL_c16860"/>
<dbReference type="PANTHER" id="PTHR45138">
    <property type="entry name" value="REGULATORY COMPONENTS OF SENSORY TRANSDUCTION SYSTEM"/>
    <property type="match status" value="1"/>
</dbReference>
<dbReference type="GO" id="GO:1902201">
    <property type="term" value="P:negative regulation of bacterial-type flagellum-dependent cell motility"/>
    <property type="evidence" value="ECO:0007669"/>
    <property type="project" value="TreeGrafter"/>
</dbReference>
<dbReference type="GO" id="GO:0005525">
    <property type="term" value="F:GTP binding"/>
    <property type="evidence" value="ECO:0007669"/>
    <property type="project" value="UniProtKB-KW"/>
</dbReference>
<dbReference type="EMBL" id="CP001560">
    <property type="protein sequence ID" value="AFJ46780.1"/>
    <property type="molecule type" value="Genomic_DNA"/>
</dbReference>
<dbReference type="InterPro" id="IPR050469">
    <property type="entry name" value="Diguanylate_Cyclase"/>
</dbReference>
<dbReference type="SMART" id="SM00267">
    <property type="entry name" value="GGDEF"/>
    <property type="match status" value="1"/>
</dbReference>
<dbReference type="EC" id="2.7.7.65" evidence="3"/>
<dbReference type="PROSITE" id="PS50887">
    <property type="entry name" value="GGDEF"/>
    <property type="match status" value="1"/>
</dbReference>
<gene>
    <name evidence="8" type="ordered locus">EBL_c16860</name>
</gene>
<dbReference type="NCBIfam" id="TIGR00254">
    <property type="entry name" value="GGDEF"/>
    <property type="match status" value="1"/>
</dbReference>
<dbReference type="OrthoDB" id="6395678at2"/>
<keyword evidence="6" id="KW-0812">Transmembrane</keyword>
<dbReference type="GO" id="GO:0043709">
    <property type="term" value="P:cell adhesion involved in single-species biofilm formation"/>
    <property type="evidence" value="ECO:0007669"/>
    <property type="project" value="TreeGrafter"/>
</dbReference>
<dbReference type="RefSeq" id="WP_002443231.1">
    <property type="nucleotide sequence ID" value="NC_017910.1"/>
</dbReference>
<dbReference type="STRING" id="630626.EBL_c16860"/>
<evidence type="ECO:0000256" key="3">
    <source>
        <dbReference type="ARBA" id="ARBA00012528"/>
    </source>
</evidence>
<evidence type="ECO:0000313" key="8">
    <source>
        <dbReference type="EMBL" id="AFJ46780.1"/>
    </source>
</evidence>
<proteinExistence type="predicted"/>
<dbReference type="GO" id="GO:0052621">
    <property type="term" value="F:diguanylate cyclase activity"/>
    <property type="evidence" value="ECO:0007669"/>
    <property type="project" value="UniProtKB-EC"/>
</dbReference>
<dbReference type="InterPro" id="IPR000160">
    <property type="entry name" value="GGDEF_dom"/>
</dbReference>
<dbReference type="SUPFAM" id="SSF55073">
    <property type="entry name" value="Nucleotide cyclase"/>
    <property type="match status" value="1"/>
</dbReference>
<evidence type="ECO:0000256" key="6">
    <source>
        <dbReference type="SAM" id="Phobius"/>
    </source>
</evidence>
<dbReference type="GO" id="GO:0005886">
    <property type="term" value="C:plasma membrane"/>
    <property type="evidence" value="ECO:0007669"/>
    <property type="project" value="TreeGrafter"/>
</dbReference>
<dbReference type="AlphaFoldDB" id="I2B8C6"/>
<keyword evidence="4" id="KW-0547">Nucleotide-binding</keyword>
<name>I2B8C6_SHIBC</name>
<reference evidence="8 9" key="1">
    <citation type="journal article" date="2012" name="J. Bacteriol.">
        <title>Complete genome sequence of the B12-producing Shimwellia blattae strain DSM 4481, isolated from a cockroach.</title>
        <authorList>
            <person name="Brzuszkiewicz E."/>
            <person name="Waschkowitz T."/>
            <person name="Wiezer A."/>
            <person name="Daniel R."/>
        </authorList>
    </citation>
    <scope>NUCLEOTIDE SEQUENCE [LARGE SCALE GENOMIC DNA]</scope>
    <source>
        <strain evidence="9">ATCC 29907 / DSM 4481 / JCM 1650 / NBRC 105725 / CDC 9005-74</strain>
    </source>
</reference>
<evidence type="ECO:0000256" key="5">
    <source>
        <dbReference type="ARBA" id="ARBA00034247"/>
    </source>
</evidence>
<dbReference type="HOGENOM" id="CLU_042022_1_0_6"/>
<comment type="pathway">
    <text evidence="2">Purine metabolism; 3',5'-cyclic di-GMP biosynthesis.</text>
</comment>
<feature type="domain" description="GGDEF" evidence="7">
    <location>
        <begin position="379"/>
        <end position="505"/>
    </location>
</feature>
<evidence type="ECO:0000313" key="9">
    <source>
        <dbReference type="Proteomes" id="UP000001955"/>
    </source>
</evidence>
<dbReference type="PANTHER" id="PTHR45138:SF22">
    <property type="entry name" value="DIGUANYLATE CYCLASE DGCJ-RELATED"/>
    <property type="match status" value="1"/>
</dbReference>
<dbReference type="Pfam" id="PF00990">
    <property type="entry name" value="GGDEF"/>
    <property type="match status" value="1"/>
</dbReference>
<keyword evidence="4" id="KW-0342">GTP-binding</keyword>
<evidence type="ECO:0000256" key="4">
    <source>
        <dbReference type="ARBA" id="ARBA00023134"/>
    </source>
</evidence>
<dbReference type="NCBIfam" id="NF040885">
    <property type="entry name" value="diguan_DgcJ"/>
    <property type="match status" value="1"/>
</dbReference>
<dbReference type="InterPro" id="IPR029787">
    <property type="entry name" value="Nucleotide_cyclase"/>
</dbReference>
<dbReference type="PATRIC" id="fig|630626.3.peg.1634"/>